<reference evidence="2" key="1">
    <citation type="journal article" date="2020" name="Stud. Mycol.">
        <title>101 Dothideomycetes genomes: a test case for predicting lifestyles and emergence of pathogens.</title>
        <authorList>
            <person name="Haridas S."/>
            <person name="Albert R."/>
            <person name="Binder M."/>
            <person name="Bloem J."/>
            <person name="Labutti K."/>
            <person name="Salamov A."/>
            <person name="Andreopoulos B."/>
            <person name="Baker S."/>
            <person name="Barry K."/>
            <person name="Bills G."/>
            <person name="Bluhm B."/>
            <person name="Cannon C."/>
            <person name="Castanera R."/>
            <person name="Culley D."/>
            <person name="Daum C."/>
            <person name="Ezra D."/>
            <person name="Gonzalez J."/>
            <person name="Henrissat B."/>
            <person name="Kuo A."/>
            <person name="Liang C."/>
            <person name="Lipzen A."/>
            <person name="Lutzoni F."/>
            <person name="Magnuson J."/>
            <person name="Mondo S."/>
            <person name="Nolan M."/>
            <person name="Ohm R."/>
            <person name="Pangilinan J."/>
            <person name="Park H.-J."/>
            <person name="Ramirez L."/>
            <person name="Alfaro M."/>
            <person name="Sun H."/>
            <person name="Tritt A."/>
            <person name="Yoshinaga Y."/>
            <person name="Zwiers L.-H."/>
            <person name="Turgeon B."/>
            <person name="Goodwin S."/>
            <person name="Spatafora J."/>
            <person name="Crous P."/>
            <person name="Grigoriev I."/>
        </authorList>
    </citation>
    <scope>NUCLEOTIDE SEQUENCE</scope>
    <source>
        <strain evidence="2">ATCC 74209</strain>
    </source>
</reference>
<dbReference type="SUPFAM" id="SSF48208">
    <property type="entry name" value="Six-hairpin glycosidases"/>
    <property type="match status" value="1"/>
</dbReference>
<dbReference type="Proteomes" id="UP000799536">
    <property type="component" value="Unassembled WGS sequence"/>
</dbReference>
<feature type="chain" id="PRO_5040105386" evidence="1">
    <location>
        <begin position="22"/>
        <end position="733"/>
    </location>
</feature>
<evidence type="ECO:0000256" key="1">
    <source>
        <dbReference type="SAM" id="SignalP"/>
    </source>
</evidence>
<organism evidence="2 3">
    <name type="scientific">Delitschia confertaspora ATCC 74209</name>
    <dbReference type="NCBI Taxonomy" id="1513339"/>
    <lineage>
        <taxon>Eukaryota</taxon>
        <taxon>Fungi</taxon>
        <taxon>Dikarya</taxon>
        <taxon>Ascomycota</taxon>
        <taxon>Pezizomycotina</taxon>
        <taxon>Dothideomycetes</taxon>
        <taxon>Pleosporomycetidae</taxon>
        <taxon>Pleosporales</taxon>
        <taxon>Delitschiaceae</taxon>
        <taxon>Delitschia</taxon>
    </lineage>
</organism>
<protein>
    <submittedName>
        <fullName evidence="2">Glycogen debranching enzyme</fullName>
    </submittedName>
</protein>
<sequence length="733" mass="81184">MVSHSLHTILVACFLATAALTHQTQINTTCSENSTRLHLSDPPYENYFYSDCHSSSHVVITSPLSTSNLRVIGPRLLIAWPAGNSGIVSFFNAENGQNGTLSIKLENSTSTGETLDPIYIPRRSHYTGSKDWDPIVGVSGYINFNSSAVLTVPILGSIRTIRDFTEGPSIVYPAVQEAVRFSQEEHGRVSLSRTWFDNVTTASLQFTPINGSNAVEMRNGANTTLLFGKGTYQFNASFNYPQLDQLSPQEVLNNASQSLIEQNPDPTISLSFLSYTDKLLAGTWRFLTYFGRDSMISLLLLQPILSAGPNSSIEAVLSAVLERVNRTDGSVCHEEVIGDYATWLNLQKHVSSTAPGCDYKMVDTDLLLPVVLRSYLVDTEVGRNRSEAFLNTTASFLVSNAGLTYAELAQFTAQKIMNITAAFAAPCGQTKENLIHLKDGEVVGQWRDSEVGIGGGRIPYDVNTAMVPAALRAIAALSRAGLFPEHTEWDETATRYADVWEDETLGFFEVRVEREEALELVRNYVNESSFPGPVNTSSITSDVRFYGLALDGTSNQSLVRIMNTDDCYRLFLLNPTNQSQLTSFLDQAAEHILQPFPIGLSNPVGLFIANPAYGGNPIYAKSFTREAYHGIVVWSWQLAMMAEGVARQLERCSEPEVPDFCTNTPLHTKVLSAYNHLWDLIDNNQAQLSSEVWSWKYQDEDFHVEPLGAFGATESDVRQLWSLTFLAVRRKQF</sequence>
<name>A0A9P4JI19_9PLEO</name>
<comment type="caution">
    <text evidence="2">The sequence shown here is derived from an EMBL/GenBank/DDBJ whole genome shotgun (WGS) entry which is preliminary data.</text>
</comment>
<keyword evidence="1" id="KW-0732">Signal</keyword>
<gene>
    <name evidence="2" type="ORF">GQ43DRAFT_420063</name>
</gene>
<dbReference type="EMBL" id="ML994071">
    <property type="protein sequence ID" value="KAF2199515.1"/>
    <property type="molecule type" value="Genomic_DNA"/>
</dbReference>
<dbReference type="AlphaFoldDB" id="A0A9P4JI19"/>
<evidence type="ECO:0000313" key="3">
    <source>
        <dbReference type="Proteomes" id="UP000799536"/>
    </source>
</evidence>
<evidence type="ECO:0000313" key="2">
    <source>
        <dbReference type="EMBL" id="KAF2199515.1"/>
    </source>
</evidence>
<dbReference type="GO" id="GO:0005975">
    <property type="term" value="P:carbohydrate metabolic process"/>
    <property type="evidence" value="ECO:0007669"/>
    <property type="project" value="InterPro"/>
</dbReference>
<accession>A0A9P4JI19</accession>
<keyword evidence="3" id="KW-1185">Reference proteome</keyword>
<dbReference type="OrthoDB" id="2591256at2759"/>
<proteinExistence type="predicted"/>
<feature type="signal peptide" evidence="1">
    <location>
        <begin position="1"/>
        <end position="21"/>
    </location>
</feature>
<dbReference type="InterPro" id="IPR008928">
    <property type="entry name" value="6-hairpin_glycosidase_sf"/>
</dbReference>